<dbReference type="GO" id="GO:0008766">
    <property type="term" value="F:UDP-N-acetylmuramoylalanyl-D-glutamyl-2,6-diaminopimelate-D-alanyl-D-alanine ligase activity"/>
    <property type="evidence" value="ECO:0007669"/>
    <property type="project" value="RHEA"/>
</dbReference>
<evidence type="ECO:0000256" key="7">
    <source>
        <dbReference type="ARBA" id="ARBA00022984"/>
    </source>
</evidence>
<evidence type="ECO:0000259" key="14">
    <source>
        <dbReference type="Pfam" id="PF08245"/>
    </source>
</evidence>
<keyword evidence="5 10" id="KW-0067">ATP-binding</keyword>
<comment type="similarity">
    <text evidence="10">Belongs to the MurCDEF family. MurF subfamily.</text>
</comment>
<dbReference type="STRING" id="768710.DesyoDRAFT_4595"/>
<feature type="domain" description="Mur ligase N-terminal catalytic" evidence="12">
    <location>
        <begin position="25"/>
        <end position="109"/>
    </location>
</feature>
<evidence type="ECO:0000256" key="1">
    <source>
        <dbReference type="ARBA" id="ARBA00022490"/>
    </source>
</evidence>
<dbReference type="SUPFAM" id="SSF63418">
    <property type="entry name" value="MurE/MurF N-terminal domain"/>
    <property type="match status" value="1"/>
</dbReference>
<dbReference type="InterPro" id="IPR051046">
    <property type="entry name" value="MurCDEF_CellWall_CoF430Synth"/>
</dbReference>
<dbReference type="HOGENOM" id="CLU_031507_1_1_9"/>
<evidence type="ECO:0000256" key="4">
    <source>
        <dbReference type="ARBA" id="ARBA00022741"/>
    </source>
</evidence>
<comment type="pathway">
    <text evidence="10 11">Cell wall biogenesis; peptidoglycan biosynthesis.</text>
</comment>
<organism evidence="15 16">
    <name type="scientific">Desulfosporosinus youngiae DSM 17734</name>
    <dbReference type="NCBI Taxonomy" id="768710"/>
    <lineage>
        <taxon>Bacteria</taxon>
        <taxon>Bacillati</taxon>
        <taxon>Bacillota</taxon>
        <taxon>Clostridia</taxon>
        <taxon>Eubacteriales</taxon>
        <taxon>Desulfitobacteriaceae</taxon>
        <taxon>Desulfosporosinus</taxon>
    </lineage>
</organism>
<evidence type="ECO:0000313" key="15">
    <source>
        <dbReference type="EMBL" id="EHQ91549.1"/>
    </source>
</evidence>
<dbReference type="EC" id="6.3.2.10" evidence="10 11"/>
<dbReference type="Pfam" id="PF01225">
    <property type="entry name" value="Mur_ligase"/>
    <property type="match status" value="1"/>
</dbReference>
<keyword evidence="8 10" id="KW-0131">Cell cycle</keyword>
<dbReference type="Gene3D" id="3.40.1390.10">
    <property type="entry name" value="MurE/MurF, N-terminal domain"/>
    <property type="match status" value="1"/>
</dbReference>
<evidence type="ECO:0000256" key="8">
    <source>
        <dbReference type="ARBA" id="ARBA00023306"/>
    </source>
</evidence>
<dbReference type="InterPro" id="IPR005863">
    <property type="entry name" value="UDP-N-AcMur_synth"/>
</dbReference>
<evidence type="ECO:0000259" key="13">
    <source>
        <dbReference type="Pfam" id="PF02875"/>
    </source>
</evidence>
<dbReference type="NCBIfam" id="TIGR01143">
    <property type="entry name" value="murF"/>
    <property type="match status" value="1"/>
</dbReference>
<keyword evidence="16" id="KW-1185">Reference proteome</keyword>
<dbReference type="Proteomes" id="UP000005104">
    <property type="component" value="Chromosome"/>
</dbReference>
<dbReference type="GO" id="GO:0005524">
    <property type="term" value="F:ATP binding"/>
    <property type="evidence" value="ECO:0007669"/>
    <property type="project" value="UniProtKB-UniRule"/>
</dbReference>
<dbReference type="GO" id="GO:0008360">
    <property type="term" value="P:regulation of cell shape"/>
    <property type="evidence" value="ECO:0007669"/>
    <property type="project" value="UniProtKB-KW"/>
</dbReference>
<dbReference type="InterPro" id="IPR036565">
    <property type="entry name" value="Mur-like_cat_sf"/>
</dbReference>
<keyword evidence="3 10" id="KW-0132">Cell division</keyword>
<dbReference type="OrthoDB" id="9801978at2"/>
<protein>
    <recommendedName>
        <fullName evidence="10 11">UDP-N-acetylmuramoyl-tripeptide--D-alanyl-D-alanine ligase</fullName>
        <ecNumber evidence="10 11">6.3.2.10</ecNumber>
    </recommendedName>
    <alternativeName>
        <fullName evidence="10">D-alanyl-D-alanine-adding enzyme</fullName>
    </alternativeName>
</protein>
<dbReference type="AlphaFoldDB" id="H5XYJ3"/>
<keyword evidence="9 10" id="KW-0961">Cell wall biogenesis/degradation</keyword>
<dbReference type="InterPro" id="IPR004101">
    <property type="entry name" value="Mur_ligase_C"/>
</dbReference>
<evidence type="ECO:0000256" key="5">
    <source>
        <dbReference type="ARBA" id="ARBA00022840"/>
    </source>
</evidence>
<dbReference type="GO" id="GO:0051301">
    <property type="term" value="P:cell division"/>
    <property type="evidence" value="ECO:0007669"/>
    <property type="project" value="UniProtKB-KW"/>
</dbReference>
<evidence type="ECO:0000259" key="12">
    <source>
        <dbReference type="Pfam" id="PF01225"/>
    </source>
</evidence>
<feature type="domain" description="Mur ligase C-terminal" evidence="13">
    <location>
        <begin position="333"/>
        <end position="463"/>
    </location>
</feature>
<dbReference type="SUPFAM" id="SSF53244">
    <property type="entry name" value="MurD-like peptide ligases, peptide-binding domain"/>
    <property type="match status" value="1"/>
</dbReference>
<sequence>MRNWTADVIAQVAKGTLFGNPEAEVQGCIIDSRHAQGGEMFFALPGEKVDGHDYIEAAWKNGAVLVIADEARFQEESELVLPDKTTIPEGKALLLVKSVVSALQELAAGWRMELKAKVVGVTGSNGKTTTKDMIYAVLSQSFRVYRNKQNHNNELGLPLTILNAPPGTEILILEMGMRGLGEIKALCEIAKPDIGVITNIGTTHLELLLTQERIAQAKWELIDALPDDGKGIINGEDLFSVQKAVNDPHPICFYGLEGAFAAPHIRGERLRPWGVLGTAFDVTYKDEKTTANLPLPGTHNVLDALAALAVGTVFGVSLDKGSCGLSELELSKMRLEVRQGVLGTILINDVYNANPVSMQASLRVLKERAAGNKTLAILGDMYELGSSAESGHQEVGRTLTELGISELITVGKLAEEIAQGARMAGYAGDHIRVTCSREEAVEQALSLLTRLGPGTWVLIKGSRGMRMEEITAKLERSE</sequence>
<evidence type="ECO:0000256" key="6">
    <source>
        <dbReference type="ARBA" id="ARBA00022960"/>
    </source>
</evidence>
<dbReference type="PANTHER" id="PTHR43024">
    <property type="entry name" value="UDP-N-ACETYLMURAMOYL-TRIPEPTIDE--D-ALANYL-D-ALANINE LIGASE"/>
    <property type="match status" value="1"/>
</dbReference>
<keyword evidence="2 10" id="KW-0436">Ligase</keyword>
<dbReference type="GO" id="GO:0047480">
    <property type="term" value="F:UDP-N-acetylmuramoyl-tripeptide-D-alanyl-D-alanine ligase activity"/>
    <property type="evidence" value="ECO:0007669"/>
    <property type="project" value="UniProtKB-UniRule"/>
</dbReference>
<dbReference type="EMBL" id="CM001441">
    <property type="protein sequence ID" value="EHQ91549.1"/>
    <property type="molecule type" value="Genomic_DNA"/>
</dbReference>
<dbReference type="Gene3D" id="3.40.1190.10">
    <property type="entry name" value="Mur-like, catalytic domain"/>
    <property type="match status" value="1"/>
</dbReference>
<gene>
    <name evidence="10" type="primary">murF</name>
    <name evidence="15" type="ORF">DesyoDRAFT_4595</name>
</gene>
<keyword evidence="7 10" id="KW-0573">Peptidoglycan synthesis</keyword>
<dbReference type="Pfam" id="PF08245">
    <property type="entry name" value="Mur_ligase_M"/>
    <property type="match status" value="1"/>
</dbReference>
<evidence type="ECO:0000313" key="16">
    <source>
        <dbReference type="Proteomes" id="UP000005104"/>
    </source>
</evidence>
<dbReference type="PANTHER" id="PTHR43024:SF1">
    <property type="entry name" value="UDP-N-ACETYLMURAMOYL-TRIPEPTIDE--D-ALANYL-D-ALANINE LIGASE"/>
    <property type="match status" value="1"/>
</dbReference>
<dbReference type="RefSeq" id="WP_007786526.1">
    <property type="nucleotide sequence ID" value="NZ_CM001441.1"/>
</dbReference>
<keyword evidence="4 10" id="KW-0547">Nucleotide-binding</keyword>
<name>H5XYJ3_9FIRM</name>
<feature type="binding site" evidence="10">
    <location>
        <begin position="123"/>
        <end position="129"/>
    </location>
    <ligand>
        <name>ATP</name>
        <dbReference type="ChEBI" id="CHEBI:30616"/>
    </ligand>
</feature>
<comment type="subcellular location">
    <subcellularLocation>
        <location evidence="10 11">Cytoplasm</location>
    </subcellularLocation>
</comment>
<reference evidence="15 16" key="1">
    <citation type="submission" date="2011-11" db="EMBL/GenBank/DDBJ databases">
        <title>The Noncontiguous Finished genome of Desulfosporosinus youngiae DSM 17734.</title>
        <authorList>
            <consortium name="US DOE Joint Genome Institute (JGI-PGF)"/>
            <person name="Lucas S."/>
            <person name="Han J."/>
            <person name="Lapidus A."/>
            <person name="Cheng J.-F."/>
            <person name="Goodwin L."/>
            <person name="Pitluck S."/>
            <person name="Peters L."/>
            <person name="Ovchinnikova G."/>
            <person name="Lu M."/>
            <person name="Land M.L."/>
            <person name="Hauser L."/>
            <person name="Pester M."/>
            <person name="Spring S."/>
            <person name="Ollivier B."/>
            <person name="Rattei T."/>
            <person name="Klenk H.-P."/>
            <person name="Wagner M."/>
            <person name="Loy A."/>
            <person name="Woyke T.J."/>
        </authorList>
    </citation>
    <scope>NUCLEOTIDE SEQUENCE [LARGE SCALE GENOMIC DNA]</scope>
    <source>
        <strain evidence="15 16">DSM 17734</strain>
    </source>
</reference>
<dbReference type="UniPathway" id="UPA00219"/>
<comment type="function">
    <text evidence="10 11">Involved in cell wall formation. Catalyzes the final step in the synthesis of UDP-N-acetylmuramoyl-pentapeptide, the precursor of murein.</text>
</comment>
<dbReference type="Gene3D" id="3.90.190.20">
    <property type="entry name" value="Mur ligase, C-terminal domain"/>
    <property type="match status" value="1"/>
</dbReference>
<dbReference type="GO" id="GO:0009252">
    <property type="term" value="P:peptidoglycan biosynthetic process"/>
    <property type="evidence" value="ECO:0007669"/>
    <property type="project" value="UniProtKB-UniRule"/>
</dbReference>
<dbReference type="Pfam" id="PF02875">
    <property type="entry name" value="Mur_ligase_C"/>
    <property type="match status" value="1"/>
</dbReference>
<dbReference type="eggNOG" id="COG0770">
    <property type="taxonomic scope" value="Bacteria"/>
</dbReference>
<dbReference type="InterPro" id="IPR035911">
    <property type="entry name" value="MurE/MurF_N"/>
</dbReference>
<accession>H5XYJ3</accession>
<keyword evidence="1 10" id="KW-0963">Cytoplasm</keyword>
<dbReference type="InterPro" id="IPR013221">
    <property type="entry name" value="Mur_ligase_cen"/>
</dbReference>
<evidence type="ECO:0000256" key="3">
    <source>
        <dbReference type="ARBA" id="ARBA00022618"/>
    </source>
</evidence>
<dbReference type="SUPFAM" id="SSF53623">
    <property type="entry name" value="MurD-like peptide ligases, catalytic domain"/>
    <property type="match status" value="1"/>
</dbReference>
<dbReference type="GO" id="GO:0071555">
    <property type="term" value="P:cell wall organization"/>
    <property type="evidence" value="ECO:0007669"/>
    <property type="project" value="UniProtKB-KW"/>
</dbReference>
<dbReference type="HAMAP" id="MF_02019">
    <property type="entry name" value="MurF"/>
    <property type="match status" value="1"/>
</dbReference>
<keyword evidence="6 10" id="KW-0133">Cell shape</keyword>
<evidence type="ECO:0000256" key="10">
    <source>
        <dbReference type="HAMAP-Rule" id="MF_02019"/>
    </source>
</evidence>
<evidence type="ECO:0000256" key="11">
    <source>
        <dbReference type="RuleBase" id="RU004136"/>
    </source>
</evidence>
<feature type="domain" description="Mur ligase central" evidence="14">
    <location>
        <begin position="121"/>
        <end position="310"/>
    </location>
</feature>
<evidence type="ECO:0000256" key="2">
    <source>
        <dbReference type="ARBA" id="ARBA00022598"/>
    </source>
</evidence>
<dbReference type="GO" id="GO:0005737">
    <property type="term" value="C:cytoplasm"/>
    <property type="evidence" value="ECO:0007669"/>
    <property type="project" value="UniProtKB-SubCell"/>
</dbReference>
<comment type="catalytic activity">
    <reaction evidence="10 11">
        <text>D-alanyl-D-alanine + UDP-N-acetyl-alpha-D-muramoyl-L-alanyl-gamma-D-glutamyl-meso-2,6-diaminopimelate + ATP = UDP-N-acetyl-alpha-D-muramoyl-L-alanyl-gamma-D-glutamyl-meso-2,6-diaminopimeloyl-D-alanyl-D-alanine + ADP + phosphate + H(+)</text>
        <dbReference type="Rhea" id="RHEA:28374"/>
        <dbReference type="ChEBI" id="CHEBI:15378"/>
        <dbReference type="ChEBI" id="CHEBI:30616"/>
        <dbReference type="ChEBI" id="CHEBI:43474"/>
        <dbReference type="ChEBI" id="CHEBI:57822"/>
        <dbReference type="ChEBI" id="CHEBI:61386"/>
        <dbReference type="ChEBI" id="CHEBI:83905"/>
        <dbReference type="ChEBI" id="CHEBI:456216"/>
        <dbReference type="EC" id="6.3.2.10"/>
    </reaction>
</comment>
<dbReference type="InterPro" id="IPR036615">
    <property type="entry name" value="Mur_ligase_C_dom_sf"/>
</dbReference>
<proteinExistence type="inferred from homology"/>
<evidence type="ECO:0000256" key="9">
    <source>
        <dbReference type="ARBA" id="ARBA00023316"/>
    </source>
</evidence>
<dbReference type="InterPro" id="IPR000713">
    <property type="entry name" value="Mur_ligase_N"/>
</dbReference>